<dbReference type="Proteomes" id="UP001379533">
    <property type="component" value="Chromosome"/>
</dbReference>
<dbReference type="EMBL" id="CP089982">
    <property type="protein sequence ID" value="WXA93366.1"/>
    <property type="molecule type" value="Genomic_DNA"/>
</dbReference>
<sequence>MSTLLPVIPSSLPCFPCPHDSICCSWGTSLNTKEAETLKSLYGADAIVWDDEENEWRTRVDGDRCMFLKNNACSLHDRPEYPSVCRCFPWSDPETGGPYQYDLSICPELPQDEADPTER</sequence>
<keyword evidence="2" id="KW-1185">Reference proteome</keyword>
<dbReference type="RefSeq" id="WP_394843966.1">
    <property type="nucleotide sequence ID" value="NZ_CP089982.1"/>
</dbReference>
<protein>
    <submittedName>
        <fullName evidence="1">YkgJ family cysteine cluster protein</fullName>
    </submittedName>
</protein>
<reference evidence="1 2" key="1">
    <citation type="submission" date="2021-12" db="EMBL/GenBank/DDBJ databases">
        <title>Discovery of the Pendulisporaceae a myxobacterial family with distinct sporulation behavior and unique specialized metabolism.</title>
        <authorList>
            <person name="Garcia R."/>
            <person name="Popoff A."/>
            <person name="Bader C.D."/>
            <person name="Loehr J."/>
            <person name="Walesch S."/>
            <person name="Walt C."/>
            <person name="Boldt J."/>
            <person name="Bunk B."/>
            <person name="Haeckl F.J.F.P.J."/>
            <person name="Gunesch A.P."/>
            <person name="Birkelbach J."/>
            <person name="Nuebel U."/>
            <person name="Pietschmann T."/>
            <person name="Bach T."/>
            <person name="Mueller R."/>
        </authorList>
    </citation>
    <scope>NUCLEOTIDE SEQUENCE [LARGE SCALE GENOMIC DNA]</scope>
    <source>
        <strain evidence="1 2">MSr12523</strain>
    </source>
</reference>
<name>A0ABZ2KAG7_9BACT</name>
<evidence type="ECO:0000313" key="1">
    <source>
        <dbReference type="EMBL" id="WXA93366.1"/>
    </source>
</evidence>
<dbReference type="Pfam" id="PF03692">
    <property type="entry name" value="CxxCxxCC"/>
    <property type="match status" value="1"/>
</dbReference>
<gene>
    <name evidence="1" type="ORF">LZC95_43795</name>
</gene>
<proteinExistence type="predicted"/>
<accession>A0ABZ2KAG7</accession>
<dbReference type="InterPro" id="IPR005358">
    <property type="entry name" value="Puta_zinc/iron-chelating_dom"/>
</dbReference>
<evidence type="ECO:0000313" key="2">
    <source>
        <dbReference type="Proteomes" id="UP001379533"/>
    </source>
</evidence>
<organism evidence="1 2">
    <name type="scientific">Pendulispora brunnea</name>
    <dbReference type="NCBI Taxonomy" id="2905690"/>
    <lineage>
        <taxon>Bacteria</taxon>
        <taxon>Pseudomonadati</taxon>
        <taxon>Myxococcota</taxon>
        <taxon>Myxococcia</taxon>
        <taxon>Myxococcales</taxon>
        <taxon>Sorangiineae</taxon>
        <taxon>Pendulisporaceae</taxon>
        <taxon>Pendulispora</taxon>
    </lineage>
</organism>